<dbReference type="GO" id="GO:0032465">
    <property type="term" value="P:regulation of cytokinesis"/>
    <property type="evidence" value="ECO:0007669"/>
    <property type="project" value="Ensembl"/>
</dbReference>
<dbReference type="AlphaFoldDB" id="H0X1K7"/>
<dbReference type="EMBL" id="AAQR03042663">
    <property type="status" value="NOT_ANNOTATED_CDS"/>
    <property type="molecule type" value="Genomic_DNA"/>
</dbReference>
<comment type="function">
    <text evidence="27">Plays a central role in autophagy.</text>
</comment>
<reference evidence="33" key="1">
    <citation type="submission" date="2011-03" db="EMBL/GenBank/DDBJ databases">
        <title>Version 3 of the genome sequence of Otolemur garnettii (Bushbaby).</title>
        <authorList>
            <consortium name="The Broad Institute Genome Sequencing Platform"/>
            <person name="Di Palma F."/>
            <person name="Johnson J."/>
            <person name="Lander E.S."/>
            <person name="Lindblad-Toh K."/>
            <person name="Jaffe D.B."/>
            <person name="Gnerre S."/>
            <person name="MacCallum I."/>
            <person name="Przybylski D."/>
            <person name="Ribeiro F.J."/>
            <person name="Burton J.N."/>
            <person name="Walker B.J."/>
            <person name="Sharpe T."/>
            <person name="Hall G."/>
        </authorList>
    </citation>
    <scope>NUCLEOTIDE SEQUENCE [LARGE SCALE GENOMIC DNA]</scope>
</reference>
<evidence type="ECO:0000256" key="4">
    <source>
        <dbReference type="ARBA" id="ARBA00004406"/>
    </source>
</evidence>
<dbReference type="InterPro" id="IPR038274">
    <property type="entry name" value="Atg6/Beclin_C_sf"/>
</dbReference>
<dbReference type="PANTHER" id="PTHR12768">
    <property type="entry name" value="BECLIN 1"/>
    <property type="match status" value="1"/>
</dbReference>
<keyword evidence="18 27" id="KW-0333">Golgi apparatus</keyword>
<dbReference type="Gene3D" id="1.10.418.40">
    <property type="entry name" value="Autophagy protein 6/Beclin 1"/>
    <property type="match status" value="1"/>
</dbReference>
<feature type="domain" description="Atg6 BARA" evidence="29">
    <location>
        <begin position="262"/>
        <end position="448"/>
    </location>
</feature>
<dbReference type="GO" id="GO:0045022">
    <property type="term" value="P:early endosome to late endosome transport"/>
    <property type="evidence" value="ECO:0007669"/>
    <property type="project" value="UniProtKB-UniRule"/>
</dbReference>
<dbReference type="GO" id="GO:0098780">
    <property type="term" value="P:response to mitochondrial depolarisation"/>
    <property type="evidence" value="ECO:0007669"/>
    <property type="project" value="Ensembl"/>
</dbReference>
<dbReference type="GO" id="GO:2001244">
    <property type="term" value="P:positive regulation of intrinsic apoptotic signaling pathway"/>
    <property type="evidence" value="ECO:0007669"/>
    <property type="project" value="Ensembl"/>
</dbReference>
<evidence type="ECO:0000256" key="16">
    <source>
        <dbReference type="ARBA" id="ARBA00022990"/>
    </source>
</evidence>
<dbReference type="GO" id="GO:0010613">
    <property type="term" value="P:positive regulation of cardiac muscle hypertrophy"/>
    <property type="evidence" value="ECO:0007669"/>
    <property type="project" value="Ensembl"/>
</dbReference>
<evidence type="ECO:0000256" key="10">
    <source>
        <dbReference type="ARBA" id="ARBA00022553"/>
    </source>
</evidence>
<dbReference type="OMA" id="EWDVYKA"/>
<evidence type="ECO:0000256" key="23">
    <source>
        <dbReference type="ARBA" id="ARBA00023242"/>
    </source>
</evidence>
<dbReference type="GO" id="GO:0007080">
    <property type="term" value="P:mitotic metaphase chromosome alignment"/>
    <property type="evidence" value="ECO:0007669"/>
    <property type="project" value="Ensembl"/>
</dbReference>
<dbReference type="InParanoid" id="H0X1K7"/>
<evidence type="ECO:0000259" key="30">
    <source>
        <dbReference type="Pfam" id="PF15285"/>
    </source>
</evidence>
<organism evidence="32 33">
    <name type="scientific">Otolemur garnettii</name>
    <name type="common">Small-eared galago</name>
    <name type="synonym">Garnett's greater bushbaby</name>
    <dbReference type="NCBI Taxonomy" id="30611"/>
    <lineage>
        <taxon>Eukaryota</taxon>
        <taxon>Metazoa</taxon>
        <taxon>Chordata</taxon>
        <taxon>Craniata</taxon>
        <taxon>Vertebrata</taxon>
        <taxon>Euteleostomi</taxon>
        <taxon>Mammalia</taxon>
        <taxon>Eutheria</taxon>
        <taxon>Euarchontoglires</taxon>
        <taxon>Primates</taxon>
        <taxon>Strepsirrhini</taxon>
        <taxon>Lorisiformes</taxon>
        <taxon>Galagidae</taxon>
        <taxon>Otolemur</taxon>
    </lineage>
</organism>
<dbReference type="GO" id="GO:0065003">
    <property type="term" value="P:protein-containing complex assembly"/>
    <property type="evidence" value="ECO:0007669"/>
    <property type="project" value="Ensembl"/>
</dbReference>
<evidence type="ECO:0000256" key="17">
    <source>
        <dbReference type="ARBA" id="ARBA00023006"/>
    </source>
</evidence>
<evidence type="ECO:0000256" key="18">
    <source>
        <dbReference type="ARBA" id="ARBA00023034"/>
    </source>
</evidence>
<dbReference type="InterPro" id="IPR007243">
    <property type="entry name" value="Atg6/Beclin"/>
</dbReference>
<name>H0X1K7_OTOGA</name>
<evidence type="ECO:0000256" key="12">
    <source>
        <dbReference type="ARBA" id="ARBA00022703"/>
    </source>
</evidence>
<dbReference type="GO" id="GO:0042149">
    <property type="term" value="P:cellular response to glucose starvation"/>
    <property type="evidence" value="ECO:0007669"/>
    <property type="project" value="Ensembl"/>
</dbReference>
<dbReference type="GO" id="GO:0009306">
    <property type="term" value="P:protein secretion"/>
    <property type="evidence" value="ECO:0007669"/>
    <property type="project" value="Ensembl"/>
</dbReference>
<evidence type="ECO:0000256" key="19">
    <source>
        <dbReference type="ARBA" id="ARBA00023054"/>
    </source>
</evidence>
<feature type="domain" description="Atg6/beclin coiled-coil" evidence="31">
    <location>
        <begin position="133"/>
        <end position="259"/>
    </location>
</feature>
<dbReference type="GO" id="GO:0000045">
    <property type="term" value="P:autophagosome assembly"/>
    <property type="evidence" value="ECO:0007669"/>
    <property type="project" value="UniProtKB-UniRule"/>
</dbReference>
<keyword evidence="9" id="KW-1017">Isopeptide bond</keyword>
<evidence type="ECO:0000256" key="20">
    <source>
        <dbReference type="ARBA" id="ARBA00023118"/>
    </source>
</evidence>
<keyword evidence="8 27" id="KW-0963">Cytoplasm</keyword>
<feature type="domain" description="Beclin-1 BH3" evidence="30">
    <location>
        <begin position="103"/>
        <end position="127"/>
    </location>
</feature>
<dbReference type="InterPro" id="IPR029318">
    <property type="entry name" value="BH3_dom"/>
</dbReference>
<evidence type="ECO:0000259" key="29">
    <source>
        <dbReference type="Pfam" id="PF04111"/>
    </source>
</evidence>
<keyword evidence="22 27" id="KW-0472">Membrane</keyword>
<keyword evidence="19 28" id="KW-0175">Coiled coil</keyword>
<evidence type="ECO:0000313" key="32">
    <source>
        <dbReference type="Ensembl" id="ENSOGAP00000008882.2"/>
    </source>
</evidence>
<dbReference type="GO" id="GO:0097352">
    <property type="term" value="P:autophagosome maturation"/>
    <property type="evidence" value="ECO:0007669"/>
    <property type="project" value="Ensembl"/>
</dbReference>
<dbReference type="GO" id="GO:0045324">
    <property type="term" value="P:late endosome to vacuole transport"/>
    <property type="evidence" value="ECO:0007669"/>
    <property type="project" value="TreeGrafter"/>
</dbReference>
<dbReference type="STRING" id="30611.ENSOGAP00000008882"/>
<keyword evidence="14 27" id="KW-0256">Endoplasmic reticulum</keyword>
<keyword evidence="33" id="KW-1185">Reference proteome</keyword>
<dbReference type="GO" id="GO:0010008">
    <property type="term" value="C:endosome membrane"/>
    <property type="evidence" value="ECO:0007669"/>
    <property type="project" value="UniProtKB-SubCell"/>
</dbReference>
<evidence type="ECO:0000256" key="28">
    <source>
        <dbReference type="SAM" id="Coils"/>
    </source>
</evidence>
<dbReference type="GO" id="GO:0006915">
    <property type="term" value="P:apoptotic process"/>
    <property type="evidence" value="ECO:0007669"/>
    <property type="project" value="UniProtKB-KW"/>
</dbReference>
<keyword evidence="13 27" id="KW-0967">Endosome</keyword>
<dbReference type="Proteomes" id="UP000005225">
    <property type="component" value="Unassembled WGS sequence"/>
</dbReference>
<keyword evidence="17 27" id="KW-0072">Autophagy</keyword>
<dbReference type="Pfam" id="PF15285">
    <property type="entry name" value="BH3"/>
    <property type="match status" value="1"/>
</dbReference>
<dbReference type="GO" id="GO:0051607">
    <property type="term" value="P:defense response to virus"/>
    <property type="evidence" value="ECO:0007669"/>
    <property type="project" value="UniProtKB-KW"/>
</dbReference>
<dbReference type="GO" id="GO:0043069">
    <property type="term" value="P:negative regulation of programmed cell death"/>
    <property type="evidence" value="ECO:0007669"/>
    <property type="project" value="Ensembl"/>
</dbReference>
<dbReference type="GO" id="GO:0010508">
    <property type="term" value="P:positive regulation of autophagy"/>
    <property type="evidence" value="ECO:0007669"/>
    <property type="project" value="Ensembl"/>
</dbReference>
<dbReference type="GO" id="GO:0016604">
    <property type="term" value="C:nuclear body"/>
    <property type="evidence" value="ECO:0007669"/>
    <property type="project" value="Ensembl"/>
</dbReference>
<dbReference type="Gene3D" id="6.10.250.3110">
    <property type="match status" value="1"/>
</dbReference>
<reference evidence="32" key="3">
    <citation type="submission" date="2025-09" db="UniProtKB">
        <authorList>
            <consortium name="Ensembl"/>
        </authorList>
    </citation>
    <scope>IDENTIFICATION</scope>
</reference>
<comment type="function">
    <text evidence="26">Beclin-1-C 35 kDa localized to mitochondria can promote apoptosis; it induces the mitochondrial translocation of BAX and the release of proapoptotic factors.</text>
</comment>
<dbReference type="InterPro" id="IPR041691">
    <property type="entry name" value="Atg6/beclin_CC"/>
</dbReference>
<keyword evidence="12" id="KW-0053">Apoptosis</keyword>
<keyword evidence="25 27" id="KW-0968">Cytoplasmic vesicle</keyword>
<dbReference type="eggNOG" id="KOG2751">
    <property type="taxonomic scope" value="Eukaryota"/>
</dbReference>
<dbReference type="GO" id="GO:0019901">
    <property type="term" value="F:protein kinase binding"/>
    <property type="evidence" value="ECO:0007669"/>
    <property type="project" value="Ensembl"/>
</dbReference>
<evidence type="ECO:0000256" key="24">
    <source>
        <dbReference type="ARBA" id="ARBA00023306"/>
    </source>
</evidence>
<dbReference type="EMBL" id="AAQR03042662">
    <property type="status" value="NOT_ANNOTATED_CDS"/>
    <property type="molecule type" value="Genomic_DNA"/>
</dbReference>
<dbReference type="GO" id="GO:0005802">
    <property type="term" value="C:trans-Golgi network"/>
    <property type="evidence" value="ECO:0007669"/>
    <property type="project" value="Ensembl"/>
</dbReference>
<keyword evidence="10" id="KW-0597">Phosphoprotein</keyword>
<evidence type="ECO:0000256" key="2">
    <source>
        <dbReference type="ARBA" id="ARBA00004150"/>
    </source>
</evidence>
<evidence type="ECO:0000256" key="3">
    <source>
        <dbReference type="ARBA" id="ARBA00004318"/>
    </source>
</evidence>
<dbReference type="GO" id="GO:0005829">
    <property type="term" value="C:cytosol"/>
    <property type="evidence" value="ECO:0007669"/>
    <property type="project" value="Ensembl"/>
</dbReference>
<accession>H0X1K7</accession>
<evidence type="ECO:0000256" key="22">
    <source>
        <dbReference type="ARBA" id="ARBA00023136"/>
    </source>
</evidence>
<comment type="similarity">
    <text evidence="6 27">Belongs to the beclin family.</text>
</comment>
<keyword evidence="23" id="KW-0539">Nucleus</keyword>
<dbReference type="GO" id="GO:0034272">
    <property type="term" value="C:phosphatidylinositol 3-kinase complex, class III, type II"/>
    <property type="evidence" value="ECO:0007669"/>
    <property type="project" value="TreeGrafter"/>
</dbReference>
<dbReference type="GO" id="GO:0032473">
    <property type="term" value="C:cytoplasmic side of mitochondrial outer membrane"/>
    <property type="evidence" value="ECO:0007669"/>
    <property type="project" value="Ensembl"/>
</dbReference>
<feature type="coiled-coil region" evidence="28">
    <location>
        <begin position="143"/>
        <end position="265"/>
    </location>
</feature>
<evidence type="ECO:0000256" key="15">
    <source>
        <dbReference type="ARBA" id="ARBA00022843"/>
    </source>
</evidence>
<evidence type="ECO:0000256" key="7">
    <source>
        <dbReference type="ARBA" id="ARBA00018490"/>
    </source>
</evidence>
<keyword evidence="16" id="KW-0007">Acetylation</keyword>
<evidence type="ECO:0000256" key="25">
    <source>
        <dbReference type="ARBA" id="ARBA00023329"/>
    </source>
</evidence>
<dbReference type="GO" id="GO:0008285">
    <property type="term" value="P:negative regulation of cell population proliferation"/>
    <property type="evidence" value="ECO:0007669"/>
    <property type="project" value="Ensembl"/>
</dbReference>
<evidence type="ECO:0000256" key="9">
    <source>
        <dbReference type="ARBA" id="ARBA00022499"/>
    </source>
</evidence>
<sequence>MEGSKTSNSTMQVSFVCQRCSQPLKLDTSFKILDRVTIQELTAPLLTTAQVKPGETQEEEANSGEEPFIETRQDGVSRRFIPPARMMSTESANSFTLIGEASDGGTMENLSRRLKVTGDLFDIMSGQTDVDHPLCEECTDTLLDQLDTQLNVTENECQNYKRCLEILEQMNEDDSEQLQMELKELALEEERLIQELEDVEKNRKIVAENLETVQAEAERLDQEEAQYQREYSEFKRQQLELDDELKSVENQMRYAQMQLDKLKKTNVFNATFHIWPCDGIGIVGIGILELGDIHSSKNATLHLPAMWEMIWVKEGGIVNKETGSRHLHSRYRLVPYGNHSYLESLTDKSKELPLYCSGGLRFFWDNKFDHAMVAFLDCVQQFKEEVEKGETRFCLPYRMDVEKGKIEDTGGSGGSYSIKTQFNSEEQWTKALKFMLTNLKWGLAWVSSQFYNK</sequence>
<dbReference type="GO" id="GO:0032801">
    <property type="term" value="P:receptor catabolic process"/>
    <property type="evidence" value="ECO:0007669"/>
    <property type="project" value="Ensembl"/>
</dbReference>
<evidence type="ECO:0000256" key="27">
    <source>
        <dbReference type="RuleBase" id="RU367123"/>
    </source>
</evidence>
<evidence type="ECO:0000256" key="11">
    <source>
        <dbReference type="ARBA" id="ARBA00022618"/>
    </source>
</evidence>
<dbReference type="GO" id="GO:0043652">
    <property type="term" value="P:engulfment of apoptotic cell"/>
    <property type="evidence" value="ECO:0007669"/>
    <property type="project" value="Ensembl"/>
</dbReference>
<evidence type="ECO:0000256" key="14">
    <source>
        <dbReference type="ARBA" id="ARBA00022824"/>
    </source>
</evidence>
<dbReference type="GO" id="GO:0030674">
    <property type="term" value="F:protein-macromolecule adaptor activity"/>
    <property type="evidence" value="ECO:0007669"/>
    <property type="project" value="Ensembl"/>
</dbReference>
<evidence type="ECO:0000313" key="33">
    <source>
        <dbReference type="Proteomes" id="UP000005225"/>
    </source>
</evidence>
<dbReference type="GO" id="GO:0048666">
    <property type="term" value="P:neuron development"/>
    <property type="evidence" value="ECO:0007669"/>
    <property type="project" value="Ensembl"/>
</dbReference>
<dbReference type="GO" id="GO:0043548">
    <property type="term" value="F:phosphatidylinositol 3-kinase binding"/>
    <property type="evidence" value="ECO:0007669"/>
    <property type="project" value="Ensembl"/>
</dbReference>
<keyword evidence="24" id="KW-0131">Cell cycle</keyword>
<dbReference type="GeneTree" id="ENSGT00390000008164"/>
<dbReference type="GO" id="GO:0050435">
    <property type="term" value="P:amyloid-beta metabolic process"/>
    <property type="evidence" value="ECO:0007669"/>
    <property type="project" value="Ensembl"/>
</dbReference>
<reference evidence="32" key="2">
    <citation type="submission" date="2025-08" db="UniProtKB">
        <authorList>
            <consortium name="Ensembl"/>
        </authorList>
    </citation>
    <scope>IDENTIFICATION</scope>
</reference>
<dbReference type="HOGENOM" id="CLU_024219_4_1_1"/>
<dbReference type="GO" id="GO:0051301">
    <property type="term" value="P:cell division"/>
    <property type="evidence" value="ECO:0007669"/>
    <property type="project" value="UniProtKB-KW"/>
</dbReference>
<dbReference type="FunCoup" id="H0X1K7">
    <property type="interactions" value="3394"/>
</dbReference>
<dbReference type="GO" id="GO:0034271">
    <property type="term" value="C:phosphatidylinositol 3-kinase complex, class III, type I"/>
    <property type="evidence" value="ECO:0007669"/>
    <property type="project" value="TreeGrafter"/>
</dbReference>
<evidence type="ECO:0000256" key="26">
    <source>
        <dbReference type="ARBA" id="ARBA00025121"/>
    </source>
</evidence>
<dbReference type="GO" id="GO:1902902">
    <property type="term" value="P:negative regulation of autophagosome assembly"/>
    <property type="evidence" value="ECO:0007669"/>
    <property type="project" value="Ensembl"/>
</dbReference>
<keyword evidence="21 27" id="KW-0496">Mitochondrion</keyword>
<evidence type="ECO:0000259" key="31">
    <source>
        <dbReference type="Pfam" id="PF17675"/>
    </source>
</evidence>
<evidence type="ECO:0000256" key="5">
    <source>
        <dbReference type="ARBA" id="ARBA00004481"/>
    </source>
</evidence>
<dbReference type="PANTHER" id="PTHR12768:SF6">
    <property type="entry name" value="BECLIN-1"/>
    <property type="match status" value="1"/>
</dbReference>
<dbReference type="GO" id="GO:0045335">
    <property type="term" value="C:phagocytic vesicle"/>
    <property type="evidence" value="ECO:0007669"/>
    <property type="project" value="Ensembl"/>
</dbReference>
<dbReference type="GO" id="GO:0005776">
    <property type="term" value="C:autophagosome"/>
    <property type="evidence" value="ECO:0007669"/>
    <property type="project" value="UniProtKB-SubCell"/>
</dbReference>
<dbReference type="GO" id="GO:0000407">
    <property type="term" value="C:phagophore assembly site"/>
    <property type="evidence" value="ECO:0007669"/>
    <property type="project" value="TreeGrafter"/>
</dbReference>
<dbReference type="GO" id="GO:0007040">
    <property type="term" value="P:lysosome organization"/>
    <property type="evidence" value="ECO:0007669"/>
    <property type="project" value="Ensembl"/>
</dbReference>
<evidence type="ECO:0000256" key="6">
    <source>
        <dbReference type="ARBA" id="ARBA00005965"/>
    </source>
</evidence>
<dbReference type="GO" id="GO:0000423">
    <property type="term" value="P:mitophagy"/>
    <property type="evidence" value="ECO:0007669"/>
    <property type="project" value="Ensembl"/>
</dbReference>
<dbReference type="GO" id="GO:0002753">
    <property type="term" value="P:cytoplasmic pattern recognition receptor signaling pathway"/>
    <property type="evidence" value="ECO:0007669"/>
    <property type="project" value="Ensembl"/>
</dbReference>
<dbReference type="GO" id="GO:0042802">
    <property type="term" value="F:identical protein binding"/>
    <property type="evidence" value="ECO:0007669"/>
    <property type="project" value="Ensembl"/>
</dbReference>
<dbReference type="Ensembl" id="ENSOGAT00000009938.2">
    <property type="protein sequence ID" value="ENSOGAP00000008882.2"/>
    <property type="gene ID" value="ENSOGAG00000009933.2"/>
</dbReference>
<dbReference type="GO" id="GO:0006995">
    <property type="term" value="P:cellular response to nitrogen starvation"/>
    <property type="evidence" value="ECO:0007669"/>
    <property type="project" value="TreeGrafter"/>
</dbReference>
<proteinExistence type="inferred from homology"/>
<evidence type="ECO:0000256" key="8">
    <source>
        <dbReference type="ARBA" id="ARBA00022490"/>
    </source>
</evidence>
<keyword evidence="20" id="KW-0051">Antiviral defense</keyword>
<dbReference type="GO" id="GO:0005789">
    <property type="term" value="C:endoplasmic reticulum membrane"/>
    <property type="evidence" value="ECO:0007669"/>
    <property type="project" value="UniProtKB-SubCell"/>
</dbReference>
<dbReference type="InterPro" id="IPR040455">
    <property type="entry name" value="Atg6_BARA"/>
</dbReference>
<comment type="subcellular location">
    <subcellularLocation>
        <location evidence="27">Cytoplasm</location>
    </subcellularLocation>
    <subcellularLocation>
        <location evidence="2 27">Golgi apparatus</location>
        <location evidence="2 27">trans-Golgi network membrane</location>
        <topology evidence="2 27">Peripheral membrane protein</topology>
    </subcellularLocation>
    <subcellularLocation>
        <location evidence="5 27">Endosome membrane</location>
        <topology evidence="5 27">Peripheral membrane protein</topology>
    </subcellularLocation>
    <subcellularLocation>
        <location evidence="4 27">Endoplasmic reticulum membrane</location>
        <topology evidence="4 27">Peripheral membrane protein</topology>
    </subcellularLocation>
    <subcellularLocation>
        <location evidence="3 27">Mitochondrion membrane</location>
        <topology evidence="3 27">Peripheral membrane protein</topology>
    </subcellularLocation>
    <subcellularLocation>
        <location evidence="27">Cytoplasmic vesicle</location>
        <location evidence="27">Autophagosome</location>
    </subcellularLocation>
    <subcellularLocation>
        <location evidence="1">Nucleus</location>
    </subcellularLocation>
</comment>
<evidence type="ECO:0000256" key="13">
    <source>
        <dbReference type="ARBA" id="ARBA00022753"/>
    </source>
</evidence>
<keyword evidence="15" id="KW-0832">Ubl conjugation</keyword>
<keyword evidence="11" id="KW-0132">Cell division</keyword>
<dbReference type="EMBL" id="AAQR03042664">
    <property type="status" value="NOT_ANNOTATED_CDS"/>
    <property type="molecule type" value="Genomic_DNA"/>
</dbReference>
<dbReference type="Pfam" id="PF04111">
    <property type="entry name" value="APG6"/>
    <property type="match status" value="1"/>
</dbReference>
<evidence type="ECO:0000256" key="1">
    <source>
        <dbReference type="ARBA" id="ARBA00004123"/>
    </source>
</evidence>
<dbReference type="GO" id="GO:1902425">
    <property type="term" value="P:positive regulation of attachment of mitotic spindle microtubules to kinetochore"/>
    <property type="evidence" value="ECO:0007669"/>
    <property type="project" value="Ensembl"/>
</dbReference>
<dbReference type="GO" id="GO:0051020">
    <property type="term" value="F:GTPase binding"/>
    <property type="evidence" value="ECO:0007669"/>
    <property type="project" value="Ensembl"/>
</dbReference>
<dbReference type="GO" id="GO:0036092">
    <property type="term" value="P:phosphatidylinositol-3-phosphate biosynthetic process"/>
    <property type="evidence" value="ECO:0007669"/>
    <property type="project" value="Ensembl"/>
</dbReference>
<protein>
    <recommendedName>
        <fullName evidence="7 27">Beclin-1</fullName>
    </recommendedName>
</protein>
<evidence type="ECO:0000256" key="21">
    <source>
        <dbReference type="ARBA" id="ARBA00023128"/>
    </source>
</evidence>
<dbReference type="Pfam" id="PF17675">
    <property type="entry name" value="APG6_N"/>
    <property type="match status" value="1"/>
</dbReference>
<dbReference type="GO" id="GO:0060348">
    <property type="term" value="P:bone development"/>
    <property type="evidence" value="ECO:0007669"/>
    <property type="project" value="Ensembl"/>
</dbReference>
<dbReference type="GO" id="GO:0031625">
    <property type="term" value="F:ubiquitin protein ligase binding"/>
    <property type="evidence" value="ECO:0007669"/>
    <property type="project" value="Ensembl"/>
</dbReference>